<dbReference type="InterPro" id="IPR004859">
    <property type="entry name" value="Xrn1_N"/>
</dbReference>
<evidence type="ECO:0000256" key="1">
    <source>
        <dbReference type="ARBA" id="ARBA00004123"/>
    </source>
</evidence>
<evidence type="ECO:0000259" key="10">
    <source>
        <dbReference type="Pfam" id="PF17846"/>
    </source>
</evidence>
<comment type="caution">
    <text evidence="11">The sequence shown here is derived from an EMBL/GenBank/DDBJ whole genome shotgun (WGS) entry which is preliminary data.</text>
</comment>
<sequence length="740" mass="86573">VQEDYNPNLSHLLCGADADLIMLALATHELHFTILREEFIPNQPRPCEICGQYGHEMNECTGTERQEYQQDILITEPGFIYIRISVLREYLKRECGYEYDLERFIDDFVFLCFFVGNDFLPHLPSLEIREGAIDKLLGIYKDIMPKGKCQKRYLTHNGFVDLEQAQLILHRLGEIEDEVFKRRQVDQRRFKQRQKRQRQQRNQYTSYNVPWMRPEQIVSRGQQPDAFGNVKHEAGRLRNAVMDSSNQSAAQQFKAMLKTSETSESEPREGKRKHDEVDGSDSEAEDNVKLGSEGWKARYYYHKFDCVEYTDLSRRIAHEYVLGLCWVLRYYYQGCPDWKWFYPFHYAPFASDFVDVATVDVKFDANAKPFRPLEQLMSVFPAASSANLPPSWRKLMMDSNSPIIDFYPSNFKIDLNGKHAAWMGVALLPFIDEERMFKALETVYPNLTDSETARNSLGSHLLFTSRQKSSIVSFVKSLKEDDNTVGTTINSSDFDGMFGSVKLHKKHSKKYVNTVCVEFYDPVYPPNFVFPARRLIGAIAPPDVLKPEDFDNTQRNWKPVIGLQPSNQRASLDIAGRRMLHAARHNEQQQPRNNFNSSYNNNYNSSYNNNYNANRNTNYNSNYNPNYAARRPPQQNYQNTRFNNPGTNQGYPSQQQPQRNQDFRERYSQNEGSYRRPSPPSYNTVSDFECPQTQHIPGPYNPYQQQRRPPQQSSQRYQQQHQHQQQMSTREDPWARHRQN</sequence>
<comment type="subcellular location">
    <subcellularLocation>
        <location evidence="1">Nucleus</location>
    </subcellularLocation>
</comment>
<dbReference type="InterPro" id="IPR027073">
    <property type="entry name" value="5_3_exoribonuclease"/>
</dbReference>
<dbReference type="Proteomes" id="UP000288716">
    <property type="component" value="Unassembled WGS sequence"/>
</dbReference>
<gene>
    <name evidence="11" type="ORF">B4U80_07355</name>
</gene>
<keyword evidence="5" id="KW-0378">Hydrolase</keyword>
<evidence type="ECO:0000259" key="9">
    <source>
        <dbReference type="Pfam" id="PF03159"/>
    </source>
</evidence>
<keyword evidence="6" id="KW-0269">Exonuclease</keyword>
<evidence type="ECO:0000313" key="12">
    <source>
        <dbReference type="Proteomes" id="UP000288716"/>
    </source>
</evidence>
<evidence type="ECO:0000256" key="6">
    <source>
        <dbReference type="ARBA" id="ARBA00022839"/>
    </source>
</evidence>
<dbReference type="STRING" id="299467.A0A443SJQ0"/>
<dbReference type="InterPro" id="IPR017151">
    <property type="entry name" value="Xrn2/3/4"/>
</dbReference>
<protein>
    <submittedName>
        <fullName evidence="11">5'-3' exoribonuclease 2-like protein</fullName>
    </submittedName>
</protein>
<feature type="compositionally biased region" description="Polar residues" evidence="8">
    <location>
        <begin position="681"/>
        <end position="695"/>
    </location>
</feature>
<dbReference type="Pfam" id="PF03159">
    <property type="entry name" value="XRN_N"/>
    <property type="match status" value="1"/>
</dbReference>
<feature type="region of interest" description="Disordered" evidence="8">
    <location>
        <begin position="583"/>
        <end position="740"/>
    </location>
</feature>
<accession>A0A443SJQ0</accession>
<evidence type="ECO:0000256" key="7">
    <source>
        <dbReference type="ARBA" id="ARBA00023242"/>
    </source>
</evidence>
<dbReference type="GO" id="GO:0003723">
    <property type="term" value="F:RNA binding"/>
    <property type="evidence" value="ECO:0007669"/>
    <property type="project" value="TreeGrafter"/>
</dbReference>
<evidence type="ECO:0000256" key="3">
    <source>
        <dbReference type="ARBA" id="ARBA00022664"/>
    </source>
</evidence>
<evidence type="ECO:0000256" key="2">
    <source>
        <dbReference type="ARBA" id="ARBA00006994"/>
    </source>
</evidence>
<keyword evidence="12" id="KW-1185">Reference proteome</keyword>
<feature type="compositionally biased region" description="Polar residues" evidence="8">
    <location>
        <begin position="633"/>
        <end position="660"/>
    </location>
</feature>
<organism evidence="11 12">
    <name type="scientific">Leptotrombidium deliense</name>
    <dbReference type="NCBI Taxonomy" id="299467"/>
    <lineage>
        <taxon>Eukaryota</taxon>
        <taxon>Metazoa</taxon>
        <taxon>Ecdysozoa</taxon>
        <taxon>Arthropoda</taxon>
        <taxon>Chelicerata</taxon>
        <taxon>Arachnida</taxon>
        <taxon>Acari</taxon>
        <taxon>Acariformes</taxon>
        <taxon>Trombidiformes</taxon>
        <taxon>Prostigmata</taxon>
        <taxon>Anystina</taxon>
        <taxon>Parasitengona</taxon>
        <taxon>Trombiculoidea</taxon>
        <taxon>Trombiculidae</taxon>
        <taxon>Leptotrombidium</taxon>
    </lineage>
</organism>
<dbReference type="FunFam" id="1.25.40.1050:FF:000002">
    <property type="entry name" value="5'-3' exoribonuclease"/>
    <property type="match status" value="1"/>
</dbReference>
<feature type="compositionally biased region" description="Low complexity" evidence="8">
    <location>
        <begin position="702"/>
        <end position="726"/>
    </location>
</feature>
<dbReference type="GO" id="GO:0005634">
    <property type="term" value="C:nucleus"/>
    <property type="evidence" value="ECO:0007669"/>
    <property type="project" value="UniProtKB-SubCell"/>
</dbReference>
<dbReference type="PANTHER" id="PTHR12341:SF41">
    <property type="entry name" value="5'-3' EXORIBONUCLEASE 2"/>
    <property type="match status" value="1"/>
</dbReference>
<dbReference type="VEuPathDB" id="VectorBase:LDEU004281"/>
<dbReference type="GO" id="GO:0006397">
    <property type="term" value="P:mRNA processing"/>
    <property type="evidence" value="ECO:0007669"/>
    <property type="project" value="UniProtKB-KW"/>
</dbReference>
<feature type="domain" description="Xrn1 helical" evidence="10">
    <location>
        <begin position="99"/>
        <end position="550"/>
    </location>
</feature>
<keyword evidence="4" id="KW-0540">Nuclease</keyword>
<dbReference type="Gene3D" id="3.40.50.12390">
    <property type="match status" value="1"/>
</dbReference>
<name>A0A443SJQ0_9ACAR</name>
<evidence type="ECO:0000256" key="5">
    <source>
        <dbReference type="ARBA" id="ARBA00022801"/>
    </source>
</evidence>
<feature type="compositionally biased region" description="Basic and acidic residues" evidence="8">
    <location>
        <begin position="729"/>
        <end position="740"/>
    </location>
</feature>
<comment type="similarity">
    <text evidence="2">Belongs to the 5'-3' exonuclease family. XRN2/RAT1 subfamily.</text>
</comment>
<dbReference type="AlphaFoldDB" id="A0A443SJQ0"/>
<dbReference type="GO" id="GO:0000956">
    <property type="term" value="P:nuclear-transcribed mRNA catabolic process"/>
    <property type="evidence" value="ECO:0007669"/>
    <property type="project" value="TreeGrafter"/>
</dbReference>
<feature type="region of interest" description="Disordered" evidence="8">
    <location>
        <begin position="186"/>
        <end position="206"/>
    </location>
</feature>
<keyword evidence="3" id="KW-0507">mRNA processing</keyword>
<feature type="compositionally biased region" description="Basic and acidic residues" evidence="8">
    <location>
        <begin position="265"/>
        <end position="277"/>
    </location>
</feature>
<dbReference type="PIRSF" id="PIRSF037239">
    <property type="entry name" value="Exonuclease_Xrn2"/>
    <property type="match status" value="1"/>
</dbReference>
<feature type="compositionally biased region" description="Basic residues" evidence="8">
    <location>
        <begin position="190"/>
        <end position="199"/>
    </location>
</feature>
<evidence type="ECO:0000256" key="8">
    <source>
        <dbReference type="SAM" id="MobiDB-lite"/>
    </source>
</evidence>
<feature type="region of interest" description="Disordered" evidence="8">
    <location>
        <begin position="252"/>
        <end position="287"/>
    </location>
</feature>
<dbReference type="PANTHER" id="PTHR12341">
    <property type="entry name" value="5'-&gt;3' EXORIBONUCLEASE"/>
    <property type="match status" value="1"/>
</dbReference>
<dbReference type="Gene3D" id="1.25.40.1050">
    <property type="match status" value="1"/>
</dbReference>
<dbReference type="InterPro" id="IPR041412">
    <property type="entry name" value="Xrn1_helical"/>
</dbReference>
<feature type="compositionally biased region" description="Low complexity" evidence="8">
    <location>
        <begin position="593"/>
        <end position="627"/>
    </location>
</feature>
<dbReference type="OrthoDB" id="372487at2759"/>
<evidence type="ECO:0000256" key="4">
    <source>
        <dbReference type="ARBA" id="ARBA00022722"/>
    </source>
</evidence>
<keyword evidence="7" id="KW-0539">Nucleus</keyword>
<feature type="non-terminal residue" evidence="11">
    <location>
        <position position="1"/>
    </location>
</feature>
<dbReference type="EMBL" id="NCKV01001799">
    <property type="protein sequence ID" value="RWS27757.1"/>
    <property type="molecule type" value="Genomic_DNA"/>
</dbReference>
<feature type="domain" description="Xrn1 N-terminal" evidence="9">
    <location>
        <begin position="2"/>
        <end position="38"/>
    </location>
</feature>
<evidence type="ECO:0000313" key="11">
    <source>
        <dbReference type="EMBL" id="RWS27757.1"/>
    </source>
</evidence>
<dbReference type="Pfam" id="PF17846">
    <property type="entry name" value="XRN_M"/>
    <property type="match status" value="1"/>
</dbReference>
<proteinExistence type="inferred from homology"/>
<dbReference type="GO" id="GO:0004534">
    <property type="term" value="F:5'-3' RNA exonuclease activity"/>
    <property type="evidence" value="ECO:0007669"/>
    <property type="project" value="InterPro"/>
</dbReference>
<reference evidence="11 12" key="1">
    <citation type="journal article" date="2018" name="Gigascience">
        <title>Genomes of trombidid mites reveal novel predicted allergens and laterally-transferred genes associated with secondary metabolism.</title>
        <authorList>
            <person name="Dong X."/>
            <person name="Chaisiri K."/>
            <person name="Xia D."/>
            <person name="Armstrong S.D."/>
            <person name="Fang Y."/>
            <person name="Donnelly M.J."/>
            <person name="Kadowaki T."/>
            <person name="McGarry J.W."/>
            <person name="Darby A.C."/>
            <person name="Makepeace B.L."/>
        </authorList>
    </citation>
    <scope>NUCLEOTIDE SEQUENCE [LARGE SCALE GENOMIC DNA]</scope>
    <source>
        <strain evidence="11">UoL-UT</strain>
    </source>
</reference>